<dbReference type="Pfam" id="PF00005">
    <property type="entry name" value="ABC_tran"/>
    <property type="match status" value="1"/>
</dbReference>
<dbReference type="PANTHER" id="PTHR24220:SF689">
    <property type="entry name" value="LIPOPROTEIN-RELEASING SYSTEM ATP-BINDING PROTEIN LOLD"/>
    <property type="match status" value="1"/>
</dbReference>
<evidence type="ECO:0000256" key="4">
    <source>
        <dbReference type="ARBA" id="ARBA00022840"/>
    </source>
</evidence>
<feature type="domain" description="ABC transporter" evidence="5">
    <location>
        <begin position="8"/>
        <end position="239"/>
    </location>
</feature>
<dbReference type="InterPro" id="IPR003439">
    <property type="entry name" value="ABC_transporter-like_ATP-bd"/>
</dbReference>
<evidence type="ECO:0000313" key="7">
    <source>
        <dbReference type="Proteomes" id="UP001204621"/>
    </source>
</evidence>
<dbReference type="Gene3D" id="3.40.50.300">
    <property type="entry name" value="P-loop containing nucleotide triphosphate hydrolases"/>
    <property type="match status" value="1"/>
</dbReference>
<dbReference type="InterPro" id="IPR027417">
    <property type="entry name" value="P-loop_NTPase"/>
</dbReference>
<dbReference type="Proteomes" id="UP001204621">
    <property type="component" value="Unassembled WGS sequence"/>
</dbReference>
<keyword evidence="7" id="KW-1185">Reference proteome</keyword>
<gene>
    <name evidence="6" type="ORF">NX778_16915</name>
</gene>
<evidence type="ECO:0000256" key="3">
    <source>
        <dbReference type="ARBA" id="ARBA00022741"/>
    </source>
</evidence>
<dbReference type="PANTHER" id="PTHR24220">
    <property type="entry name" value="IMPORT ATP-BINDING PROTEIN"/>
    <property type="match status" value="1"/>
</dbReference>
<dbReference type="GO" id="GO:0005524">
    <property type="term" value="F:ATP binding"/>
    <property type="evidence" value="ECO:0007669"/>
    <property type="project" value="UniProtKB-KW"/>
</dbReference>
<evidence type="ECO:0000259" key="5">
    <source>
        <dbReference type="PROSITE" id="PS50893"/>
    </source>
</evidence>
<evidence type="ECO:0000256" key="2">
    <source>
        <dbReference type="ARBA" id="ARBA00022475"/>
    </source>
</evidence>
<comment type="similarity">
    <text evidence="1">Belongs to the ABC transporter superfamily.</text>
</comment>
<dbReference type="PROSITE" id="PS50893">
    <property type="entry name" value="ABC_TRANSPORTER_2"/>
    <property type="match status" value="1"/>
</dbReference>
<keyword evidence="2" id="KW-1003">Cell membrane</keyword>
<protein>
    <submittedName>
        <fullName evidence="6">ATP-binding cassette domain-containing protein</fullName>
    </submittedName>
</protein>
<accession>A0ABT2D140</accession>
<dbReference type="EMBL" id="JANUGU010000006">
    <property type="protein sequence ID" value="MCS0659755.1"/>
    <property type="molecule type" value="Genomic_DNA"/>
</dbReference>
<keyword evidence="3" id="KW-0547">Nucleotide-binding</keyword>
<dbReference type="SUPFAM" id="SSF52540">
    <property type="entry name" value="P-loop containing nucleoside triphosphate hydrolases"/>
    <property type="match status" value="1"/>
</dbReference>
<dbReference type="SMART" id="SM00382">
    <property type="entry name" value="AAA"/>
    <property type="match status" value="1"/>
</dbReference>
<evidence type="ECO:0000313" key="6">
    <source>
        <dbReference type="EMBL" id="MCS0659755.1"/>
    </source>
</evidence>
<dbReference type="RefSeq" id="WP_258812950.1">
    <property type="nucleotide sequence ID" value="NZ_JANUGU010000006.1"/>
</dbReference>
<keyword evidence="4 6" id="KW-0067">ATP-binding</keyword>
<organism evidence="6 7">
    <name type="scientific">Massilia terrae</name>
    <dbReference type="NCBI Taxonomy" id="1811224"/>
    <lineage>
        <taxon>Bacteria</taxon>
        <taxon>Pseudomonadati</taxon>
        <taxon>Pseudomonadota</taxon>
        <taxon>Betaproteobacteria</taxon>
        <taxon>Burkholderiales</taxon>
        <taxon>Oxalobacteraceae</taxon>
        <taxon>Telluria group</taxon>
        <taxon>Massilia</taxon>
    </lineage>
</organism>
<dbReference type="InterPro" id="IPR015854">
    <property type="entry name" value="ABC_transpr_LolD-like"/>
</dbReference>
<dbReference type="InterPro" id="IPR003593">
    <property type="entry name" value="AAA+_ATPase"/>
</dbReference>
<keyword evidence="2" id="KW-0472">Membrane</keyword>
<proteinExistence type="inferred from homology"/>
<reference evidence="6 7" key="1">
    <citation type="submission" date="2022-08" db="EMBL/GenBank/DDBJ databases">
        <title>Reclassification of Massilia species as members of the genera Telluria, Duganella, Pseudoduganella, Mokoshia gen. nov. and Zemynaea gen. nov. using orthogonal and non-orthogonal genome-based approaches.</title>
        <authorList>
            <person name="Bowman J.P."/>
        </authorList>
    </citation>
    <scope>NUCLEOTIDE SEQUENCE [LARGE SCALE GENOMIC DNA]</scope>
    <source>
        <strain evidence="6 7">JCM 31606</strain>
    </source>
</reference>
<comment type="caution">
    <text evidence="6">The sequence shown here is derived from an EMBL/GenBank/DDBJ whole genome shotgun (WGS) entry which is preliminary data.</text>
</comment>
<evidence type="ECO:0000256" key="1">
    <source>
        <dbReference type="ARBA" id="ARBA00005417"/>
    </source>
</evidence>
<sequence length="239" mass="26215">MDEQNALLRMVKVHRRYGAGDKVVHALYDIDLCVEAGEMVAVCGPSGHGNTALVNLLGLLDLPSAGRIYVQGVDTCTLTERQRQRLRSEHIGIVFQHPALLPALTALENTLLPVLLGPHVDRSAIEFAPELLARLGLAVQLHKHPDELDASQRQRVAIARALVLRPALVVADEPASRLDSGSERMVADLFSACQREHGTTFIMATRDQRQLLRASRTLQLSEGRLLSVPADTPRRALRA</sequence>
<name>A0ABT2D140_9BURK</name>